<feature type="chain" id="PRO_5041772414" description="RxLR effector protein" evidence="5">
    <location>
        <begin position="20"/>
        <end position="175"/>
    </location>
</feature>
<evidence type="ECO:0000256" key="4">
    <source>
        <dbReference type="ARBA" id="ARBA00022729"/>
    </source>
</evidence>
<evidence type="ECO:0000256" key="2">
    <source>
        <dbReference type="ARBA" id="ARBA00010400"/>
    </source>
</evidence>
<dbReference type="Proteomes" id="UP001259832">
    <property type="component" value="Unassembled WGS sequence"/>
</dbReference>
<dbReference type="GO" id="GO:0005576">
    <property type="term" value="C:extracellular region"/>
    <property type="evidence" value="ECO:0007669"/>
    <property type="project" value="UniProtKB-SubCell"/>
</dbReference>
<evidence type="ECO:0000313" key="7">
    <source>
        <dbReference type="Proteomes" id="UP001259832"/>
    </source>
</evidence>
<protein>
    <recommendedName>
        <fullName evidence="5">RxLR effector protein</fullName>
    </recommendedName>
</protein>
<comment type="subcellular location">
    <subcellularLocation>
        <location evidence="1 5">Secreted</location>
    </subcellularLocation>
</comment>
<gene>
    <name evidence="6" type="ORF">P3T76_007394</name>
</gene>
<keyword evidence="3 5" id="KW-0964">Secreted</keyword>
<dbReference type="Gene3D" id="1.10.10.2460">
    <property type="match status" value="2"/>
</dbReference>
<sequence length="175" mass="19889">MRLSLILSIAIGAIAACNATPASHQNKVSATHVEDARMSDDVVDRRFLRVDQEKEETDKEERAFTAEMKVKALAKEILGDSTKATAAFAKWTRKGYSLDDISTWLKTETKAKYVPVYKGYQVNTQARGILADSDRAPRIFQLWQEKGYTLSQIDNWLDDPKFSMVYNGYLTHLYD</sequence>
<reference evidence="6" key="1">
    <citation type="submission" date="2023-08" db="EMBL/GenBank/DDBJ databases">
        <title>Reference Genome Resource for the Citrus Pathogen Phytophthora citrophthora.</title>
        <authorList>
            <person name="Moller H."/>
            <person name="Coetzee B."/>
            <person name="Rose L.J."/>
            <person name="Van Niekerk J.M."/>
        </authorList>
    </citation>
    <scope>NUCLEOTIDE SEQUENCE</scope>
    <source>
        <strain evidence="6">STE-U-9442</strain>
    </source>
</reference>
<organism evidence="6 7">
    <name type="scientific">Phytophthora citrophthora</name>
    <dbReference type="NCBI Taxonomy" id="4793"/>
    <lineage>
        <taxon>Eukaryota</taxon>
        <taxon>Sar</taxon>
        <taxon>Stramenopiles</taxon>
        <taxon>Oomycota</taxon>
        <taxon>Peronosporomycetes</taxon>
        <taxon>Peronosporales</taxon>
        <taxon>Peronosporaceae</taxon>
        <taxon>Phytophthora</taxon>
    </lineage>
</organism>
<keyword evidence="7" id="KW-1185">Reference proteome</keyword>
<dbReference type="InterPro" id="IPR031825">
    <property type="entry name" value="RXLR"/>
</dbReference>
<keyword evidence="4 5" id="KW-0732">Signal</keyword>
<proteinExistence type="inferred from homology"/>
<comment type="caution">
    <text evidence="6">The sequence shown here is derived from an EMBL/GenBank/DDBJ whole genome shotgun (WGS) entry which is preliminary data.</text>
</comment>
<dbReference type="EMBL" id="JASMQC010000012">
    <property type="protein sequence ID" value="KAK1941528.1"/>
    <property type="molecule type" value="Genomic_DNA"/>
</dbReference>
<comment type="function">
    <text evidence="5">Effector that suppresses plant defense responses during pathogen infection.</text>
</comment>
<dbReference type="Pfam" id="PF16810">
    <property type="entry name" value="RXLR"/>
    <property type="match status" value="1"/>
</dbReference>
<evidence type="ECO:0000256" key="1">
    <source>
        <dbReference type="ARBA" id="ARBA00004613"/>
    </source>
</evidence>
<comment type="similarity">
    <text evidence="2 5">Belongs to the RxLR effector family.</text>
</comment>
<dbReference type="PROSITE" id="PS51257">
    <property type="entry name" value="PROKAR_LIPOPROTEIN"/>
    <property type="match status" value="1"/>
</dbReference>
<feature type="signal peptide" evidence="5">
    <location>
        <begin position="1"/>
        <end position="19"/>
    </location>
</feature>
<evidence type="ECO:0000256" key="3">
    <source>
        <dbReference type="ARBA" id="ARBA00022525"/>
    </source>
</evidence>
<accession>A0AAD9LLQ5</accession>
<dbReference type="AlphaFoldDB" id="A0AAD9LLQ5"/>
<evidence type="ECO:0000313" key="6">
    <source>
        <dbReference type="EMBL" id="KAK1941528.1"/>
    </source>
</evidence>
<evidence type="ECO:0000256" key="5">
    <source>
        <dbReference type="RuleBase" id="RU367124"/>
    </source>
</evidence>
<name>A0AAD9LLQ5_9STRA</name>